<keyword evidence="1" id="KW-0547">Nucleotide-binding</keyword>
<dbReference type="SUPFAM" id="SSF56112">
    <property type="entry name" value="Protein kinase-like (PK-like)"/>
    <property type="match status" value="1"/>
</dbReference>
<dbReference type="RefSeq" id="WP_104480840.1">
    <property type="nucleotide sequence ID" value="NZ_CP154825.1"/>
</dbReference>
<dbReference type="Pfam" id="PF14362">
    <property type="entry name" value="DUF4407"/>
    <property type="match status" value="1"/>
</dbReference>
<dbReference type="Proteomes" id="UP000239203">
    <property type="component" value="Unassembled WGS sequence"/>
</dbReference>
<dbReference type="Gene3D" id="1.10.510.10">
    <property type="entry name" value="Transferase(Phosphotransferase) domain 1"/>
    <property type="match status" value="1"/>
</dbReference>
<keyword evidence="2" id="KW-0067">ATP-binding</keyword>
<proteinExistence type="predicted"/>
<comment type="caution">
    <text evidence="7">The sequence shown here is derived from an EMBL/GenBank/DDBJ whole genome shotgun (WGS) entry which is preliminary data.</text>
</comment>
<dbReference type="InterPro" id="IPR000719">
    <property type="entry name" value="Prot_kinase_dom"/>
</dbReference>
<reference evidence="7 8" key="1">
    <citation type="submission" date="2018-02" db="EMBL/GenBank/DDBJ databases">
        <title>Genomic Encyclopedia of Archaeal and Bacterial Type Strains, Phase II (KMG-II): from individual species to whole genera.</title>
        <authorList>
            <person name="Goeker M."/>
        </authorList>
    </citation>
    <scope>NUCLEOTIDE SEQUENCE [LARGE SCALE GENOMIC DNA]</scope>
    <source>
        <strain evidence="7 8">YU 961-1</strain>
    </source>
</reference>
<dbReference type="InterPro" id="IPR050117">
    <property type="entry name" value="MAPK"/>
</dbReference>
<keyword evidence="5" id="KW-0812">Transmembrane</keyword>
<dbReference type="AlphaFoldDB" id="A0A2S6GL05"/>
<evidence type="ECO:0000256" key="1">
    <source>
        <dbReference type="ARBA" id="ARBA00022741"/>
    </source>
</evidence>
<organism evidence="7 8">
    <name type="scientific">Actinokineospora auranticolor</name>
    <dbReference type="NCBI Taxonomy" id="155976"/>
    <lineage>
        <taxon>Bacteria</taxon>
        <taxon>Bacillati</taxon>
        <taxon>Actinomycetota</taxon>
        <taxon>Actinomycetes</taxon>
        <taxon>Pseudonocardiales</taxon>
        <taxon>Pseudonocardiaceae</taxon>
        <taxon>Actinokineospora</taxon>
    </lineage>
</organism>
<keyword evidence="5" id="KW-0472">Membrane</keyword>
<evidence type="ECO:0000256" key="3">
    <source>
        <dbReference type="SAM" id="Coils"/>
    </source>
</evidence>
<evidence type="ECO:0000313" key="8">
    <source>
        <dbReference type="Proteomes" id="UP000239203"/>
    </source>
</evidence>
<keyword evidence="5" id="KW-1133">Transmembrane helix</keyword>
<evidence type="ECO:0000259" key="6">
    <source>
        <dbReference type="PROSITE" id="PS50011"/>
    </source>
</evidence>
<evidence type="ECO:0000256" key="5">
    <source>
        <dbReference type="SAM" id="Phobius"/>
    </source>
</evidence>
<feature type="transmembrane region" description="Helical" evidence="5">
    <location>
        <begin position="37"/>
        <end position="59"/>
    </location>
</feature>
<sequence>MPLRRSGDFLYWCAGADPTVVDHAHLGRPERVRYGSIGMSVLLTGTAGGLSMLMVLGMVSHGFRLWHLPAALFWALFIFNTDRWLVSSINYNDPKPEGATSKRDTRGDLIKRRLGRLCTVLARIAMGVLIAFAVSEPVLLTMFESEITHQLSITNRQNEEATKQAIEAKYAGDFATIEAKYKATQDAVDKAAAELKTAEAELTKENADGNNTGQGCSLKRGSPCKAYQEAVELKQAELRNAQANRDTARETYTRDTAATRAKVDGEIGAKKADDNPDGLLARQKALADLTAANPELGTRVWLIRGVFLLVDLLPILLKTFASTSMYERFVRTAAADLLAGKQRARATADAADTRRAEADRVIDRARIDAFQDVRLEEVAASRDLDLSGIKLDLDQQRIQLELDHELEVLRMRWRHRERVDAEGLLFEGTEVHPGKHDPALHDVTEPGDDGDPSGGVQGDHPTDPLGGPSGGAGKRPKPDPRSVLNDRWVIVGPLPDSDQAGFSDLKLAYDLHEPEREVVVKRALTIGANRRAAAYSIKKDQHFHAKVRSRHVAPLLDLGEHELFGPFVVTPRYPTTLVKRLRDEPLTLEWSLRIMEQVLGGLTDLWRTANCVHLDIKPANIALDDNDDVKLIDFGLAKAVRGTDDLVSGEESKFTRWYAPLEQILRAPNWVSSACDVRAVGAVWYEMLTGLRPLHREARATGTSPLRITTEQFVELLRTTDPIRPKRLYPGLPASVDSLVMRWLSRDPVDRVSGPLGDRSHAELAREALAAVRADVEARGQLFDLIPGVLGAQRVGSSTDVYRRGADEQQTRQR</sequence>
<feature type="transmembrane region" description="Helical" evidence="5">
    <location>
        <begin position="120"/>
        <end position="143"/>
    </location>
</feature>
<evidence type="ECO:0000256" key="2">
    <source>
        <dbReference type="ARBA" id="ARBA00022840"/>
    </source>
</evidence>
<feature type="compositionally biased region" description="Basic and acidic residues" evidence="4">
    <location>
        <begin position="429"/>
        <end position="444"/>
    </location>
</feature>
<feature type="coiled-coil region" evidence="3">
    <location>
        <begin position="181"/>
        <end position="251"/>
    </location>
</feature>
<feature type="region of interest" description="Disordered" evidence="4">
    <location>
        <begin position="427"/>
        <end position="483"/>
    </location>
</feature>
<name>A0A2S6GL05_9PSEU</name>
<dbReference type="InterPro" id="IPR011009">
    <property type="entry name" value="Kinase-like_dom_sf"/>
</dbReference>
<keyword evidence="3" id="KW-0175">Coiled coil</keyword>
<dbReference type="PROSITE" id="PS50011">
    <property type="entry name" value="PROTEIN_KINASE_DOM"/>
    <property type="match status" value="1"/>
</dbReference>
<gene>
    <name evidence="7" type="ORF">CLV40_112125</name>
</gene>
<dbReference type="OrthoDB" id="3815424at2"/>
<evidence type="ECO:0000313" key="7">
    <source>
        <dbReference type="EMBL" id="PPK65863.1"/>
    </source>
</evidence>
<accession>A0A2S6GL05</accession>
<keyword evidence="7" id="KW-0418">Kinase</keyword>
<evidence type="ECO:0000256" key="4">
    <source>
        <dbReference type="SAM" id="MobiDB-lite"/>
    </source>
</evidence>
<dbReference type="SMART" id="SM00220">
    <property type="entry name" value="S_TKc"/>
    <property type="match status" value="1"/>
</dbReference>
<dbReference type="EMBL" id="PTIX01000012">
    <property type="protein sequence ID" value="PPK65863.1"/>
    <property type="molecule type" value="Genomic_DNA"/>
</dbReference>
<dbReference type="GO" id="GO:0005524">
    <property type="term" value="F:ATP binding"/>
    <property type="evidence" value="ECO:0007669"/>
    <property type="project" value="UniProtKB-KW"/>
</dbReference>
<feature type="domain" description="Protein kinase" evidence="6">
    <location>
        <begin position="491"/>
        <end position="764"/>
    </location>
</feature>
<protein>
    <submittedName>
        <fullName evidence="7">Protein kinase-like protein</fullName>
    </submittedName>
</protein>
<keyword evidence="8" id="KW-1185">Reference proteome</keyword>
<feature type="transmembrane region" description="Helical" evidence="5">
    <location>
        <begin position="65"/>
        <end position="86"/>
    </location>
</feature>
<dbReference type="InterPro" id="IPR025519">
    <property type="entry name" value="DUF4407"/>
</dbReference>
<dbReference type="PANTHER" id="PTHR24055">
    <property type="entry name" value="MITOGEN-ACTIVATED PROTEIN KINASE"/>
    <property type="match status" value="1"/>
</dbReference>
<keyword evidence="7" id="KW-0808">Transferase</keyword>
<dbReference type="GO" id="GO:0004672">
    <property type="term" value="F:protein kinase activity"/>
    <property type="evidence" value="ECO:0007669"/>
    <property type="project" value="InterPro"/>
</dbReference>
<dbReference type="Pfam" id="PF00069">
    <property type="entry name" value="Pkinase"/>
    <property type="match status" value="1"/>
</dbReference>